<dbReference type="PROSITE" id="PS50977">
    <property type="entry name" value="HTH_TETR_2"/>
    <property type="match status" value="1"/>
</dbReference>
<organism evidence="4 5">
    <name type="scientific">Aureimonas populi</name>
    <dbReference type="NCBI Taxonomy" id="1701758"/>
    <lineage>
        <taxon>Bacteria</taxon>
        <taxon>Pseudomonadati</taxon>
        <taxon>Pseudomonadota</taxon>
        <taxon>Alphaproteobacteria</taxon>
        <taxon>Hyphomicrobiales</taxon>
        <taxon>Aurantimonadaceae</taxon>
        <taxon>Aureimonas</taxon>
    </lineage>
</organism>
<dbReference type="Gene3D" id="1.10.357.10">
    <property type="entry name" value="Tetracycline Repressor, domain 2"/>
    <property type="match status" value="1"/>
</dbReference>
<dbReference type="Pfam" id="PF14246">
    <property type="entry name" value="TetR_C_7"/>
    <property type="match status" value="1"/>
</dbReference>
<accession>A0ABW5CL21</accession>
<evidence type="ECO:0000256" key="1">
    <source>
        <dbReference type="ARBA" id="ARBA00023125"/>
    </source>
</evidence>
<dbReference type="InterPro" id="IPR039536">
    <property type="entry name" value="TetR_C_Proteobacteria"/>
</dbReference>
<dbReference type="InterPro" id="IPR001647">
    <property type="entry name" value="HTH_TetR"/>
</dbReference>
<dbReference type="InterPro" id="IPR050109">
    <property type="entry name" value="HTH-type_TetR-like_transc_reg"/>
</dbReference>
<dbReference type="Proteomes" id="UP001597371">
    <property type="component" value="Unassembled WGS sequence"/>
</dbReference>
<evidence type="ECO:0000259" key="3">
    <source>
        <dbReference type="PROSITE" id="PS50977"/>
    </source>
</evidence>
<comment type="caution">
    <text evidence="4">The sequence shown here is derived from an EMBL/GenBank/DDBJ whole genome shotgun (WGS) entry which is preliminary data.</text>
</comment>
<feature type="DNA-binding region" description="H-T-H motif" evidence="2">
    <location>
        <begin position="48"/>
        <end position="67"/>
    </location>
</feature>
<evidence type="ECO:0000313" key="4">
    <source>
        <dbReference type="EMBL" id="MFD2237468.1"/>
    </source>
</evidence>
<dbReference type="InterPro" id="IPR009057">
    <property type="entry name" value="Homeodomain-like_sf"/>
</dbReference>
<evidence type="ECO:0000313" key="5">
    <source>
        <dbReference type="Proteomes" id="UP001597371"/>
    </source>
</evidence>
<gene>
    <name evidence="4" type="ORF">ACFSKQ_08310</name>
</gene>
<protein>
    <submittedName>
        <fullName evidence="4">TetR/AcrR family transcriptional regulator</fullName>
    </submittedName>
</protein>
<dbReference type="EMBL" id="JBHUIJ010000009">
    <property type="protein sequence ID" value="MFD2237468.1"/>
    <property type="molecule type" value="Genomic_DNA"/>
</dbReference>
<dbReference type="Gene3D" id="1.10.10.60">
    <property type="entry name" value="Homeodomain-like"/>
    <property type="match status" value="1"/>
</dbReference>
<sequence>MSRIAAIERKAGPAGEGRAAAGDDPVKRRQILDGARRVFVSRGFDGASMNDITREAGVSKSTLYVYYRSKEELFRALIEEERERYFAGLGPIFADTLHPETVLYRFGLSLAELSISPAAIHAKRTVIAVASRMPALGREFYRDGPARAHSLLVAYLRAAVAAGRLSIDNIPLAASQFIELVGAGFVRRSLFDDEAPLVTRAELEETVRAAVRLFLSGYAGKEAGEPSA</sequence>
<dbReference type="InterPro" id="IPR036271">
    <property type="entry name" value="Tet_transcr_reg_TetR-rel_C_sf"/>
</dbReference>
<dbReference type="SUPFAM" id="SSF46689">
    <property type="entry name" value="Homeodomain-like"/>
    <property type="match status" value="1"/>
</dbReference>
<dbReference type="RefSeq" id="WP_209737581.1">
    <property type="nucleotide sequence ID" value="NZ_CP072611.1"/>
</dbReference>
<proteinExistence type="predicted"/>
<keyword evidence="5" id="KW-1185">Reference proteome</keyword>
<dbReference type="PANTHER" id="PTHR30055:SF146">
    <property type="entry name" value="HTH-TYPE TRANSCRIPTIONAL DUAL REGULATOR CECR"/>
    <property type="match status" value="1"/>
</dbReference>
<feature type="domain" description="HTH tetR-type" evidence="3">
    <location>
        <begin position="25"/>
        <end position="85"/>
    </location>
</feature>
<name>A0ABW5CL21_9HYPH</name>
<dbReference type="Pfam" id="PF00440">
    <property type="entry name" value="TetR_N"/>
    <property type="match status" value="1"/>
</dbReference>
<dbReference type="SUPFAM" id="SSF48498">
    <property type="entry name" value="Tetracyclin repressor-like, C-terminal domain"/>
    <property type="match status" value="1"/>
</dbReference>
<evidence type="ECO:0000256" key="2">
    <source>
        <dbReference type="PROSITE-ProRule" id="PRU00335"/>
    </source>
</evidence>
<reference evidence="5" key="1">
    <citation type="journal article" date="2019" name="Int. J. Syst. Evol. Microbiol.">
        <title>The Global Catalogue of Microorganisms (GCM) 10K type strain sequencing project: providing services to taxonomists for standard genome sequencing and annotation.</title>
        <authorList>
            <consortium name="The Broad Institute Genomics Platform"/>
            <consortium name="The Broad Institute Genome Sequencing Center for Infectious Disease"/>
            <person name="Wu L."/>
            <person name="Ma J."/>
        </authorList>
    </citation>
    <scope>NUCLEOTIDE SEQUENCE [LARGE SCALE GENOMIC DNA]</scope>
    <source>
        <strain evidence="5">ZS-35-S2</strain>
    </source>
</reference>
<dbReference type="PRINTS" id="PR00455">
    <property type="entry name" value="HTHTETR"/>
</dbReference>
<keyword evidence="1 2" id="KW-0238">DNA-binding</keyword>
<dbReference type="PANTHER" id="PTHR30055">
    <property type="entry name" value="HTH-TYPE TRANSCRIPTIONAL REGULATOR RUTR"/>
    <property type="match status" value="1"/>
</dbReference>